<dbReference type="PROSITE" id="PS51409">
    <property type="entry name" value="ARGINASE_2"/>
    <property type="match status" value="1"/>
</dbReference>
<name>A0A4V2S1G2_9GAMM</name>
<sequence>MAAPLVLDFDHSVGALPGATVVDFADRQEAIRFGCSLRTLRAFAAELDARLPREHGTVFLGSGDYHHLSWPLIERCAARAPFDVVVFDNHPDNMRFPFGVHCGSWVRKVALLPYVGHVHVLGIGSADVSRAHAWENYLAPLHRRKLTYWTIGVDTRWAARWGLATAFRAFDSRASLLDRFVEEQRGATRAVYLSIDKDVLDPAIARTNWDQGCLLDTDLFSAIDALRGRLVASDVTGEVSAYRYSTWWKRRLSALDEQPTIDPVQLAAWQAQQHALNLRLLARVDAAR</sequence>
<evidence type="ECO:0000256" key="1">
    <source>
        <dbReference type="PROSITE-ProRule" id="PRU00742"/>
    </source>
</evidence>
<dbReference type="Proteomes" id="UP000294862">
    <property type="component" value="Unassembled WGS sequence"/>
</dbReference>
<protein>
    <submittedName>
        <fullName evidence="2">Arginase family enzyme</fullName>
    </submittedName>
</protein>
<gene>
    <name evidence="2" type="ORF">EV148_1132</name>
</gene>
<evidence type="ECO:0000313" key="2">
    <source>
        <dbReference type="EMBL" id="TCO36260.1"/>
    </source>
</evidence>
<accession>A0A4V2S1G2</accession>
<dbReference type="GO" id="GO:0008783">
    <property type="term" value="F:agmatinase activity"/>
    <property type="evidence" value="ECO:0007669"/>
    <property type="project" value="TreeGrafter"/>
</dbReference>
<dbReference type="InterPro" id="IPR006035">
    <property type="entry name" value="Ureohydrolase"/>
</dbReference>
<dbReference type="SUPFAM" id="SSF52768">
    <property type="entry name" value="Arginase/deacetylase"/>
    <property type="match status" value="1"/>
</dbReference>
<dbReference type="EMBL" id="SLWQ01000013">
    <property type="protein sequence ID" value="TCO36260.1"/>
    <property type="molecule type" value="Genomic_DNA"/>
</dbReference>
<dbReference type="PANTHER" id="PTHR11358:SF41">
    <property type="entry name" value="ARGINASE"/>
    <property type="match status" value="1"/>
</dbReference>
<organism evidence="2 3">
    <name type="scientific">Dokdonella fugitiva</name>
    <dbReference type="NCBI Taxonomy" id="328517"/>
    <lineage>
        <taxon>Bacteria</taxon>
        <taxon>Pseudomonadati</taxon>
        <taxon>Pseudomonadota</taxon>
        <taxon>Gammaproteobacteria</taxon>
        <taxon>Lysobacterales</taxon>
        <taxon>Rhodanobacteraceae</taxon>
        <taxon>Dokdonella</taxon>
    </lineage>
</organism>
<dbReference type="AlphaFoldDB" id="A0A4V2S1G2"/>
<comment type="similarity">
    <text evidence="1">Belongs to the arginase family.</text>
</comment>
<dbReference type="Gene3D" id="3.40.800.10">
    <property type="entry name" value="Ureohydrolase domain"/>
    <property type="match status" value="1"/>
</dbReference>
<dbReference type="RefSeq" id="WP_132000043.1">
    <property type="nucleotide sequence ID" value="NZ_JACGXM010000017.1"/>
</dbReference>
<dbReference type="GO" id="GO:0033389">
    <property type="term" value="P:putrescine biosynthetic process from arginine, via agmatine"/>
    <property type="evidence" value="ECO:0007669"/>
    <property type="project" value="TreeGrafter"/>
</dbReference>
<reference evidence="2 3" key="1">
    <citation type="journal article" date="2015" name="Stand. Genomic Sci.">
        <title>Genomic Encyclopedia of Bacterial and Archaeal Type Strains, Phase III: the genomes of soil and plant-associated and newly described type strains.</title>
        <authorList>
            <person name="Whitman W.B."/>
            <person name="Woyke T."/>
            <person name="Klenk H.P."/>
            <person name="Zhou Y."/>
            <person name="Lilburn T.G."/>
            <person name="Beck B.J."/>
            <person name="De Vos P."/>
            <person name="Vandamme P."/>
            <person name="Eisen J.A."/>
            <person name="Garrity G."/>
            <person name="Hugenholtz P."/>
            <person name="Kyrpides N.C."/>
        </authorList>
    </citation>
    <scope>NUCLEOTIDE SEQUENCE [LARGE SCALE GENOMIC DNA]</scope>
    <source>
        <strain evidence="2 3">A3</strain>
    </source>
</reference>
<proteinExistence type="inferred from homology"/>
<dbReference type="PANTHER" id="PTHR11358">
    <property type="entry name" value="ARGINASE/AGMATINASE"/>
    <property type="match status" value="1"/>
</dbReference>
<evidence type="ECO:0000313" key="3">
    <source>
        <dbReference type="Proteomes" id="UP000294862"/>
    </source>
</evidence>
<keyword evidence="3" id="KW-1185">Reference proteome</keyword>
<dbReference type="GO" id="GO:0046872">
    <property type="term" value="F:metal ion binding"/>
    <property type="evidence" value="ECO:0007669"/>
    <property type="project" value="InterPro"/>
</dbReference>
<dbReference type="OrthoDB" id="8770139at2"/>
<comment type="caution">
    <text evidence="2">The sequence shown here is derived from an EMBL/GenBank/DDBJ whole genome shotgun (WGS) entry which is preliminary data.</text>
</comment>
<dbReference type="InterPro" id="IPR023696">
    <property type="entry name" value="Ureohydrolase_dom_sf"/>
</dbReference>
<dbReference type="Pfam" id="PF00491">
    <property type="entry name" value="Arginase"/>
    <property type="match status" value="1"/>
</dbReference>